<protein>
    <submittedName>
        <fullName evidence="3">Glycosyltransferase family 4 protein</fullName>
    </submittedName>
</protein>
<gene>
    <name evidence="3" type="ORF">KHC33_06645</name>
</gene>
<evidence type="ECO:0000259" key="2">
    <source>
        <dbReference type="Pfam" id="PF13439"/>
    </source>
</evidence>
<dbReference type="Pfam" id="PF00534">
    <property type="entry name" value="Glycos_transf_1"/>
    <property type="match status" value="1"/>
</dbReference>
<dbReference type="Pfam" id="PF13439">
    <property type="entry name" value="Glyco_transf_4"/>
    <property type="match status" value="1"/>
</dbReference>
<keyword evidence="3" id="KW-0808">Transferase</keyword>
<dbReference type="KEGG" id="mrtj:KHC33_06645"/>
<name>A0A8E7EII2_9EURY</name>
<dbReference type="EMBL" id="CP075546">
    <property type="protein sequence ID" value="QVV90162.1"/>
    <property type="molecule type" value="Genomic_DNA"/>
</dbReference>
<evidence type="ECO:0000259" key="1">
    <source>
        <dbReference type="Pfam" id="PF00534"/>
    </source>
</evidence>
<dbReference type="InterPro" id="IPR001296">
    <property type="entry name" value="Glyco_trans_1"/>
</dbReference>
<reference evidence="3 4" key="1">
    <citation type="submission" date="2021-05" db="EMBL/GenBank/DDBJ databases">
        <title>A novel Methanospirillum isolate from a pyrite-forming mixed culture.</title>
        <authorList>
            <person name="Bunk B."/>
            <person name="Sproer C."/>
            <person name="Spring S."/>
            <person name="Pester M."/>
        </authorList>
    </citation>
    <scope>NUCLEOTIDE SEQUENCE [LARGE SCALE GENOMIC DNA]</scope>
    <source>
        <strain evidence="3 4">J.3.6.1-F.2.7.3</strain>
    </source>
</reference>
<proteinExistence type="predicted"/>
<dbReference type="Gene3D" id="3.40.50.2000">
    <property type="entry name" value="Glycogen Phosphorylase B"/>
    <property type="match status" value="2"/>
</dbReference>
<feature type="domain" description="Glycosyltransferase subfamily 4-like N-terminal" evidence="2">
    <location>
        <begin position="15"/>
        <end position="187"/>
    </location>
</feature>
<dbReference type="GeneID" id="65096847"/>
<dbReference type="SUPFAM" id="SSF53756">
    <property type="entry name" value="UDP-Glycosyltransferase/glycogen phosphorylase"/>
    <property type="match status" value="1"/>
</dbReference>
<organism evidence="3 4">
    <name type="scientific">Methanospirillum purgamenti</name>
    <dbReference type="NCBI Taxonomy" id="2834276"/>
    <lineage>
        <taxon>Archaea</taxon>
        <taxon>Methanobacteriati</taxon>
        <taxon>Methanobacteriota</taxon>
        <taxon>Stenosarchaea group</taxon>
        <taxon>Methanomicrobia</taxon>
        <taxon>Methanomicrobiales</taxon>
        <taxon>Methanospirillaceae</taxon>
        <taxon>Methanospirillum</taxon>
    </lineage>
</organism>
<dbReference type="PANTHER" id="PTHR12526:SF630">
    <property type="entry name" value="GLYCOSYLTRANSFERASE"/>
    <property type="match status" value="1"/>
</dbReference>
<accession>A0A8E7EII2</accession>
<dbReference type="GO" id="GO:0016757">
    <property type="term" value="F:glycosyltransferase activity"/>
    <property type="evidence" value="ECO:0007669"/>
    <property type="project" value="InterPro"/>
</dbReference>
<dbReference type="PANTHER" id="PTHR12526">
    <property type="entry name" value="GLYCOSYLTRANSFERASE"/>
    <property type="match status" value="1"/>
</dbReference>
<keyword evidence="4" id="KW-1185">Reference proteome</keyword>
<evidence type="ECO:0000313" key="4">
    <source>
        <dbReference type="Proteomes" id="UP000680656"/>
    </source>
</evidence>
<dbReference type="RefSeq" id="WP_214420936.1">
    <property type="nucleotide sequence ID" value="NZ_CP075546.1"/>
</dbReference>
<evidence type="ECO:0000313" key="3">
    <source>
        <dbReference type="EMBL" id="QVV90162.1"/>
    </source>
</evidence>
<sequence length="375" mass="43004">MKIAFVYDVLYPDTIGGVEKRIYEIGKRLAKRGHEVHVFPMTTGSGNEIIRRDGLIIHPVCRPIGLYTGGRRSVFQAVWYALHLFPVLLRIRVDIIDCQNFPYFPIVISRIIGWLRHENYVITWHECWGEFWYQYLGLGGFFGRLTEKFSLLLSHHSIAVSHHTVTRMKAEEKTCEPIIIPNGITLDDITIIQPFTKQVDVIFVGRFIPEKHPELVIEAIRILVHTYPTITCSLIGDGPMMSELQEKIHDYRLSDNIHLEGFIRDYKEVIGRIKSARVFVLPSEREGFGIVCVEALACNVPIVTTQYPLNAACDHVLPGCGYAAMPNAQDIAKGIQMYLFRQPEVSVIHDYIKKHDWDTIVCLLEQTYNKLILSK</sequence>
<feature type="domain" description="Glycosyl transferase family 1" evidence="1">
    <location>
        <begin position="195"/>
        <end position="341"/>
    </location>
</feature>
<dbReference type="AlphaFoldDB" id="A0A8E7EII2"/>
<dbReference type="CDD" id="cd03801">
    <property type="entry name" value="GT4_PimA-like"/>
    <property type="match status" value="1"/>
</dbReference>
<dbReference type="InterPro" id="IPR028098">
    <property type="entry name" value="Glyco_trans_4-like_N"/>
</dbReference>
<dbReference type="Proteomes" id="UP000680656">
    <property type="component" value="Chromosome"/>
</dbReference>